<reference evidence="8" key="1">
    <citation type="submission" date="2017-05" db="EMBL/GenBank/DDBJ databases">
        <title>Draft genome sequence of Geobacter pelophilus, a iron(III)-reducing bacteria.</title>
        <authorList>
            <person name="Aoyagi T."/>
            <person name="Koike H."/>
            <person name="Morita T."/>
            <person name="Sato Y."/>
            <person name="Habe H."/>
            <person name="Hori T."/>
        </authorList>
    </citation>
    <scope>NUCLEOTIDE SEQUENCE [LARGE SCALE GENOMIC DNA]</scope>
    <source>
        <strain evidence="8">Drf2</strain>
    </source>
</reference>
<dbReference type="PANTHER" id="PTHR33507">
    <property type="entry name" value="INNER MEMBRANE PROTEIN YBBJ"/>
    <property type="match status" value="1"/>
</dbReference>
<dbReference type="RefSeq" id="WP_085814180.1">
    <property type="nucleotide sequence ID" value="NZ_BDQG01000001.1"/>
</dbReference>
<evidence type="ECO:0000313" key="8">
    <source>
        <dbReference type="Proteomes" id="UP000194153"/>
    </source>
</evidence>
<feature type="transmembrane region" description="Helical" evidence="5">
    <location>
        <begin position="27"/>
        <end position="47"/>
    </location>
</feature>
<dbReference type="Proteomes" id="UP000194153">
    <property type="component" value="Unassembled WGS sequence"/>
</dbReference>
<dbReference type="Pfam" id="PF01957">
    <property type="entry name" value="NfeD"/>
    <property type="match status" value="1"/>
</dbReference>
<feature type="domain" description="NfeD-like C-terminal" evidence="6">
    <location>
        <begin position="86"/>
        <end position="146"/>
    </location>
</feature>
<dbReference type="GO" id="GO:0008233">
    <property type="term" value="F:peptidase activity"/>
    <property type="evidence" value="ECO:0007669"/>
    <property type="project" value="UniProtKB-KW"/>
</dbReference>
<dbReference type="EMBL" id="BDQG01000001">
    <property type="protein sequence ID" value="GAW67987.1"/>
    <property type="molecule type" value="Genomic_DNA"/>
</dbReference>
<accession>A0ABQ0MLM9</accession>
<dbReference type="GO" id="GO:0006508">
    <property type="term" value="P:proteolysis"/>
    <property type="evidence" value="ECO:0007669"/>
    <property type="project" value="UniProtKB-KW"/>
</dbReference>
<gene>
    <name evidence="7" type="ORF">GPEL0_01r4106</name>
</gene>
<evidence type="ECO:0000256" key="5">
    <source>
        <dbReference type="SAM" id="Phobius"/>
    </source>
</evidence>
<name>A0ABQ0MLM9_9BACT</name>
<proteinExistence type="predicted"/>
<keyword evidence="2 5" id="KW-0812">Transmembrane</keyword>
<evidence type="ECO:0000256" key="3">
    <source>
        <dbReference type="ARBA" id="ARBA00022989"/>
    </source>
</evidence>
<keyword evidence="7" id="KW-0645">Protease</keyword>
<keyword evidence="3 5" id="KW-1133">Transmembrane helix</keyword>
<dbReference type="Gene3D" id="2.40.50.140">
    <property type="entry name" value="Nucleic acid-binding proteins"/>
    <property type="match status" value="1"/>
</dbReference>
<keyword evidence="7" id="KW-0378">Hydrolase</keyword>
<comment type="subcellular location">
    <subcellularLocation>
        <location evidence="1">Membrane</location>
        <topology evidence="1">Multi-pass membrane protein</topology>
    </subcellularLocation>
</comment>
<evidence type="ECO:0000256" key="2">
    <source>
        <dbReference type="ARBA" id="ARBA00022692"/>
    </source>
</evidence>
<feature type="transmembrane region" description="Helical" evidence="5">
    <location>
        <begin position="6"/>
        <end position="22"/>
    </location>
</feature>
<dbReference type="InterPro" id="IPR002810">
    <property type="entry name" value="NfeD-like_C"/>
</dbReference>
<evidence type="ECO:0000259" key="6">
    <source>
        <dbReference type="Pfam" id="PF01957"/>
    </source>
</evidence>
<dbReference type="InterPro" id="IPR052165">
    <property type="entry name" value="Membrane_assoc_protease"/>
</dbReference>
<protein>
    <submittedName>
        <fullName evidence="7">Membrane protein implicated in regulation of membrane protease activity</fullName>
    </submittedName>
</protein>
<sequence length="152" mass="16771">MNILWWHWLTLGLILIGLELIVPSFTIIWFGLGAVIVSIVLAILPSSPLSTQLLIWTVASALFTFAWFRFFNTRRDQTKAGSSKGAVIGETGLVIKAAQQYAKGTVKFHLPLLGADEWPCVADDPLEIGDRVRVVDVEGHVMKVEKIAKGDK</sequence>
<evidence type="ECO:0000256" key="4">
    <source>
        <dbReference type="ARBA" id="ARBA00023136"/>
    </source>
</evidence>
<evidence type="ECO:0000256" key="1">
    <source>
        <dbReference type="ARBA" id="ARBA00004141"/>
    </source>
</evidence>
<dbReference type="SUPFAM" id="SSF141322">
    <property type="entry name" value="NfeD domain-like"/>
    <property type="match status" value="1"/>
</dbReference>
<keyword evidence="8" id="KW-1185">Reference proteome</keyword>
<dbReference type="PANTHER" id="PTHR33507:SF3">
    <property type="entry name" value="INNER MEMBRANE PROTEIN YBBJ"/>
    <property type="match status" value="1"/>
</dbReference>
<comment type="caution">
    <text evidence="7">The sequence shown here is derived from an EMBL/GenBank/DDBJ whole genome shotgun (WGS) entry which is preliminary data.</text>
</comment>
<dbReference type="InterPro" id="IPR012340">
    <property type="entry name" value="NA-bd_OB-fold"/>
</dbReference>
<keyword evidence="4 5" id="KW-0472">Membrane</keyword>
<organism evidence="7 8">
    <name type="scientific">Geoanaerobacter pelophilus</name>
    <dbReference type="NCBI Taxonomy" id="60036"/>
    <lineage>
        <taxon>Bacteria</taxon>
        <taxon>Pseudomonadati</taxon>
        <taxon>Thermodesulfobacteriota</taxon>
        <taxon>Desulfuromonadia</taxon>
        <taxon>Geobacterales</taxon>
        <taxon>Geobacteraceae</taxon>
        <taxon>Geoanaerobacter</taxon>
    </lineage>
</organism>
<evidence type="ECO:0000313" key="7">
    <source>
        <dbReference type="EMBL" id="GAW67987.1"/>
    </source>
</evidence>
<feature type="transmembrane region" description="Helical" evidence="5">
    <location>
        <begin position="53"/>
        <end position="71"/>
    </location>
</feature>